<reference evidence="2 3" key="1">
    <citation type="journal article" date="2012" name="J. Bacteriol.">
        <title>Draft Genome Sequence of the Extremely Halophilic Archaeon Halogranum salarium B-1T.</title>
        <authorList>
            <person name="Kim K.K."/>
            <person name="Lee K.C."/>
            <person name="Lee J.S."/>
        </authorList>
    </citation>
    <scope>NUCLEOTIDE SEQUENCE [LARGE SCALE GENOMIC DNA]</scope>
    <source>
        <strain evidence="2 3">B-1</strain>
    </source>
</reference>
<dbReference type="RefSeq" id="WP_009375102.1">
    <property type="nucleotide sequence ID" value="NZ_ALJD01000006.1"/>
</dbReference>
<feature type="transmembrane region" description="Helical" evidence="1">
    <location>
        <begin position="144"/>
        <end position="165"/>
    </location>
</feature>
<organism evidence="2 3">
    <name type="scientific">Halogranum salarium B-1</name>
    <dbReference type="NCBI Taxonomy" id="1210908"/>
    <lineage>
        <taxon>Archaea</taxon>
        <taxon>Methanobacteriati</taxon>
        <taxon>Methanobacteriota</taxon>
        <taxon>Stenosarchaea group</taxon>
        <taxon>Halobacteria</taxon>
        <taxon>Halobacteriales</taxon>
        <taxon>Haloferacaceae</taxon>
    </lineage>
</organism>
<protein>
    <submittedName>
        <fullName evidence="2">Uncharacterized protein</fullName>
    </submittedName>
</protein>
<dbReference type="Proteomes" id="UP000007813">
    <property type="component" value="Unassembled WGS sequence"/>
</dbReference>
<evidence type="ECO:0000256" key="1">
    <source>
        <dbReference type="SAM" id="Phobius"/>
    </source>
</evidence>
<dbReference type="OrthoDB" id="384201at2157"/>
<feature type="transmembrane region" description="Helical" evidence="1">
    <location>
        <begin position="69"/>
        <end position="93"/>
    </location>
</feature>
<feature type="transmembrane region" description="Helical" evidence="1">
    <location>
        <begin position="6"/>
        <end position="30"/>
    </location>
</feature>
<accession>J3EWF5</accession>
<keyword evidence="1" id="KW-1133">Transmembrane helix</keyword>
<evidence type="ECO:0000313" key="2">
    <source>
        <dbReference type="EMBL" id="EJN59172.1"/>
    </source>
</evidence>
<name>J3EWF5_9EURY</name>
<evidence type="ECO:0000313" key="3">
    <source>
        <dbReference type="Proteomes" id="UP000007813"/>
    </source>
</evidence>
<sequence length="167" mass="17011">MTNNPAGLLVVFAFVAAAIGSVPLAVVAFLLAGRVRPFSRAVLYAGGAVGVVAAVLAVVVSIISPAAGLVVAVLAVLTAAVLWAVPLLVARAVLVRRGLDGQRALRNATVGLPVALVASLFVVFGDFRRYNITFLTGTEALVAWTALVLVVFLGPTAVGLGVTALRR</sequence>
<feature type="transmembrane region" description="Helical" evidence="1">
    <location>
        <begin position="42"/>
        <end position="63"/>
    </location>
</feature>
<keyword evidence="1" id="KW-0472">Membrane</keyword>
<comment type="caution">
    <text evidence="2">The sequence shown here is derived from an EMBL/GenBank/DDBJ whole genome shotgun (WGS) entry which is preliminary data.</text>
</comment>
<dbReference type="AlphaFoldDB" id="J3EWF5"/>
<keyword evidence="1" id="KW-0812">Transmembrane</keyword>
<dbReference type="EMBL" id="ALJD01000006">
    <property type="protein sequence ID" value="EJN59172.1"/>
    <property type="molecule type" value="Genomic_DNA"/>
</dbReference>
<dbReference type="eggNOG" id="ENOG502N5U6">
    <property type="taxonomic scope" value="Archaea"/>
</dbReference>
<feature type="transmembrane region" description="Helical" evidence="1">
    <location>
        <begin position="105"/>
        <end position="124"/>
    </location>
</feature>
<proteinExistence type="predicted"/>
<gene>
    <name evidence="2" type="ORF">HSB1_25930</name>
</gene>